<dbReference type="RefSeq" id="WP_134372708.1">
    <property type="nucleotide sequence ID" value="NZ_SOGO01000016.1"/>
</dbReference>
<evidence type="ECO:0000256" key="1">
    <source>
        <dbReference type="SAM" id="MobiDB-lite"/>
    </source>
</evidence>
<evidence type="ECO:0000313" key="4">
    <source>
        <dbReference type="Proteomes" id="UP000297851"/>
    </source>
</evidence>
<protein>
    <recommendedName>
        <fullName evidence="5">DUF4232 domain-containing protein</fullName>
    </recommendedName>
</protein>
<sequence>MSTIKHPVGPQSSKVYWRRRLVVGLGLLIVLALLILVISSIVRPAAGTGVPDSTPAPAAEAAGAEVSASDPAADPAACDPASVQIEATTDAVSYEPGAQPMLSLSVTNIGDVPCVLNAGTATQVFTVSSGTDVYWTSTDCQQEPGDADVSLQPGEPVSSGEAIAWDRTRSNPDTCGEASRDAAPAGGAAYNLTVSVDGIESVNPKQFFLS</sequence>
<comment type="caution">
    <text evidence="3">The sequence shown here is derived from an EMBL/GenBank/DDBJ whole genome shotgun (WGS) entry which is preliminary data.</text>
</comment>
<accession>A0ABY2JIV9</accession>
<evidence type="ECO:0008006" key="5">
    <source>
        <dbReference type="Google" id="ProtNLM"/>
    </source>
</evidence>
<keyword evidence="2" id="KW-0812">Transmembrane</keyword>
<feature type="region of interest" description="Disordered" evidence="1">
    <location>
        <begin position="49"/>
        <end position="77"/>
    </location>
</feature>
<keyword evidence="2" id="KW-1133">Transmembrane helix</keyword>
<feature type="transmembrane region" description="Helical" evidence="2">
    <location>
        <begin position="21"/>
        <end position="42"/>
    </location>
</feature>
<keyword evidence="2" id="KW-0472">Membrane</keyword>
<evidence type="ECO:0000313" key="3">
    <source>
        <dbReference type="EMBL" id="TFD04861.1"/>
    </source>
</evidence>
<keyword evidence="4" id="KW-1185">Reference proteome</keyword>
<gene>
    <name evidence="3" type="ORF">E3T25_04950</name>
</gene>
<proteinExistence type="predicted"/>
<feature type="compositionally biased region" description="Low complexity" evidence="1">
    <location>
        <begin position="55"/>
        <end position="77"/>
    </location>
</feature>
<dbReference type="Proteomes" id="UP000297851">
    <property type="component" value="Unassembled WGS sequence"/>
</dbReference>
<organism evidence="3 4">
    <name type="scientific">Cryobacterium sandaracinum</name>
    <dbReference type="NCBI Taxonomy" id="1259247"/>
    <lineage>
        <taxon>Bacteria</taxon>
        <taxon>Bacillati</taxon>
        <taxon>Actinomycetota</taxon>
        <taxon>Actinomycetes</taxon>
        <taxon>Micrococcales</taxon>
        <taxon>Microbacteriaceae</taxon>
        <taxon>Cryobacterium</taxon>
    </lineage>
</organism>
<dbReference type="EMBL" id="SOGO01000016">
    <property type="protein sequence ID" value="TFD04861.1"/>
    <property type="molecule type" value="Genomic_DNA"/>
</dbReference>
<name>A0ABY2JIV9_9MICO</name>
<evidence type="ECO:0000256" key="2">
    <source>
        <dbReference type="SAM" id="Phobius"/>
    </source>
</evidence>
<reference evidence="3 4" key="1">
    <citation type="submission" date="2019-03" db="EMBL/GenBank/DDBJ databases">
        <title>Genomics of glacier-inhabiting Cryobacterium strains.</title>
        <authorList>
            <person name="Liu Q."/>
            <person name="Xin Y.-H."/>
        </authorList>
    </citation>
    <scope>NUCLEOTIDE SEQUENCE [LARGE SCALE GENOMIC DNA]</scope>
    <source>
        <strain evidence="3 4">TMT2-16</strain>
    </source>
</reference>